<reference evidence="1 2" key="1">
    <citation type="submission" date="2022-03" db="EMBL/GenBank/DDBJ databases">
        <authorList>
            <person name="Jo J.-H."/>
            <person name="Im W.-T."/>
        </authorList>
    </citation>
    <scope>NUCLEOTIDE SEQUENCE [LARGE SCALE GENOMIC DNA]</scope>
    <source>
        <strain evidence="1 2">MA9</strain>
    </source>
</reference>
<sequence length="142" mass="16786">MGISITSKSHLKTIRRYPLQIATLNENLKVLHDHIAPHIDETRYEAITSYANQYISHTHIWNLKFANNLENPEVALMQLFHLKFILASEPAHLHQSIRSNLEELTHKFRRITLYSDEQLKLREVKMLDYIHNFEPKVEDLCT</sequence>
<protein>
    <submittedName>
        <fullName evidence="1">Uncharacterized protein</fullName>
    </submittedName>
</protein>
<organism evidence="1 2">
    <name type="scientific">Solibacillus palustris</name>
    <dbReference type="NCBI Taxonomy" id="2908203"/>
    <lineage>
        <taxon>Bacteria</taxon>
        <taxon>Bacillati</taxon>
        <taxon>Bacillota</taxon>
        <taxon>Bacilli</taxon>
        <taxon>Bacillales</taxon>
        <taxon>Caryophanaceae</taxon>
        <taxon>Solibacillus</taxon>
    </lineage>
</organism>
<name>A0ABS9U7L8_9BACL</name>
<comment type="caution">
    <text evidence="1">The sequence shown here is derived from an EMBL/GenBank/DDBJ whole genome shotgun (WGS) entry which is preliminary data.</text>
</comment>
<evidence type="ECO:0000313" key="1">
    <source>
        <dbReference type="EMBL" id="MCH7320345.1"/>
    </source>
</evidence>
<dbReference type="Proteomes" id="UP001316087">
    <property type="component" value="Unassembled WGS sequence"/>
</dbReference>
<gene>
    <name evidence="1" type="ORF">LZ480_00475</name>
</gene>
<keyword evidence="2" id="KW-1185">Reference proteome</keyword>
<dbReference type="EMBL" id="JAKZFC010000001">
    <property type="protein sequence ID" value="MCH7320345.1"/>
    <property type="molecule type" value="Genomic_DNA"/>
</dbReference>
<evidence type="ECO:0000313" key="2">
    <source>
        <dbReference type="Proteomes" id="UP001316087"/>
    </source>
</evidence>
<accession>A0ABS9U7L8</accession>
<proteinExistence type="predicted"/>
<dbReference type="RefSeq" id="WP_241367368.1">
    <property type="nucleotide sequence ID" value="NZ_JAKZFC010000001.1"/>
</dbReference>